<dbReference type="NCBIfam" id="TIGR00254">
    <property type="entry name" value="GGDEF"/>
    <property type="match status" value="1"/>
</dbReference>
<dbReference type="PROSITE" id="PS50887">
    <property type="entry name" value="GGDEF"/>
    <property type="match status" value="1"/>
</dbReference>
<dbReference type="OrthoDB" id="9814202at2"/>
<dbReference type="Gene3D" id="3.20.20.450">
    <property type="entry name" value="EAL domain"/>
    <property type="match status" value="1"/>
</dbReference>
<name>A0A6L3T427_9HYPH</name>
<dbReference type="InterPro" id="IPR000160">
    <property type="entry name" value="GGDEF_dom"/>
</dbReference>
<feature type="domain" description="EAL" evidence="2">
    <location>
        <begin position="387"/>
        <end position="637"/>
    </location>
</feature>
<dbReference type="EMBL" id="VZZK01000001">
    <property type="protein sequence ID" value="KAB1081674.1"/>
    <property type="molecule type" value="Genomic_DNA"/>
</dbReference>
<dbReference type="SUPFAM" id="SSF55073">
    <property type="entry name" value="Nucleotide cyclase"/>
    <property type="match status" value="1"/>
</dbReference>
<comment type="caution">
    <text evidence="4">The sequence shown here is derived from an EMBL/GenBank/DDBJ whole genome shotgun (WGS) entry which is preliminary data.</text>
</comment>
<keyword evidence="1" id="KW-0472">Membrane</keyword>
<feature type="transmembrane region" description="Helical" evidence="1">
    <location>
        <begin position="57"/>
        <end position="75"/>
    </location>
</feature>
<organism evidence="4 5">
    <name type="scientific">Methylobacterium soli</name>
    <dbReference type="NCBI Taxonomy" id="553447"/>
    <lineage>
        <taxon>Bacteria</taxon>
        <taxon>Pseudomonadati</taxon>
        <taxon>Pseudomonadota</taxon>
        <taxon>Alphaproteobacteria</taxon>
        <taxon>Hyphomicrobiales</taxon>
        <taxon>Methylobacteriaceae</taxon>
        <taxon>Methylobacterium</taxon>
    </lineage>
</organism>
<feature type="transmembrane region" description="Helical" evidence="1">
    <location>
        <begin position="173"/>
        <end position="192"/>
    </location>
</feature>
<dbReference type="PROSITE" id="PS50883">
    <property type="entry name" value="EAL"/>
    <property type="match status" value="1"/>
</dbReference>
<feature type="transmembrane region" description="Helical" evidence="1">
    <location>
        <begin position="34"/>
        <end position="51"/>
    </location>
</feature>
<protein>
    <submittedName>
        <fullName evidence="4">EAL domain-containing protein</fullName>
    </submittedName>
</protein>
<keyword evidence="1" id="KW-0812">Transmembrane</keyword>
<evidence type="ECO:0000259" key="2">
    <source>
        <dbReference type="PROSITE" id="PS50883"/>
    </source>
</evidence>
<keyword evidence="5" id="KW-1185">Reference proteome</keyword>
<dbReference type="InterPro" id="IPR035919">
    <property type="entry name" value="EAL_sf"/>
</dbReference>
<feature type="transmembrane region" description="Helical" evidence="1">
    <location>
        <begin position="149"/>
        <end position="167"/>
    </location>
</feature>
<dbReference type="SMART" id="SM00052">
    <property type="entry name" value="EAL"/>
    <property type="match status" value="1"/>
</dbReference>
<sequence>MLTLKTFLKPFTVPPDAPEMHVAQIHALAKQAPLFYGVLWINVAILVYDHLDHCPPWLTYLPLLLFTIGCTTRGLHYHRLSRCALTGEVAYRQLQTLNRAVFAMFMAMTGWSIVLTHYGNAGTQMHVMFFMTFTMLASIFGLMHVRSAALCCATAIPVWGLYFLSIGNTTQQLIAGSFLVFSSAATYLIYVYHEVFFSLVKQHAELHRLGSENLRLANSDLLTNLPNRRSFFTHLDSALAESEGRALHVALIDLDGFKPVNDTYGHPAGDAVLCEIGRRLGSLAGPHCLVSRLGGDEFGIVLTGLDAEDGVAEFGRAVCAAVARPIVLAHGVVQVGCCVGLAGLGESGRNWARLIEHADYALYHAKAQFRGSAVVFSRELERRRDWRDRVQQALHQADFEREMRVVLQPLVDAEAGRIVGFEALARWTSPSLGGVGPGDFIPVAEGIGIVCRMTEILLVKALAAAAHWPPGIGLSFNLSSQDIAHPQIAARIAVLIRASGVSPARITFEVTETSLIQDFVKAKQTLDALKALGCTIALDDFGTGFSSLSYVHRLPIDRLKIDRSFISEVTENDTCRDVVRTVINLCRTLKLGCVVEGVETAEQVSVLTNLGCEMMQGFYFHPPMEAEAVDALLARTDRIDALLAAPARAA</sequence>
<dbReference type="Proteomes" id="UP000474159">
    <property type="component" value="Unassembled WGS sequence"/>
</dbReference>
<gene>
    <name evidence="4" type="ORF">F6X53_00800</name>
</gene>
<evidence type="ECO:0000259" key="3">
    <source>
        <dbReference type="PROSITE" id="PS50887"/>
    </source>
</evidence>
<dbReference type="InterPro" id="IPR001633">
    <property type="entry name" value="EAL_dom"/>
</dbReference>
<keyword evidence="1" id="KW-1133">Transmembrane helix</keyword>
<dbReference type="SMART" id="SM00267">
    <property type="entry name" value="GGDEF"/>
    <property type="match status" value="1"/>
</dbReference>
<dbReference type="CDD" id="cd01949">
    <property type="entry name" value="GGDEF"/>
    <property type="match status" value="1"/>
</dbReference>
<dbReference type="Pfam" id="PF00563">
    <property type="entry name" value="EAL"/>
    <property type="match status" value="1"/>
</dbReference>
<dbReference type="InterPro" id="IPR052155">
    <property type="entry name" value="Biofilm_reg_signaling"/>
</dbReference>
<evidence type="ECO:0000256" key="1">
    <source>
        <dbReference type="SAM" id="Phobius"/>
    </source>
</evidence>
<evidence type="ECO:0000313" key="4">
    <source>
        <dbReference type="EMBL" id="KAB1081674.1"/>
    </source>
</evidence>
<reference evidence="4 5" key="1">
    <citation type="submission" date="2019-09" db="EMBL/GenBank/DDBJ databases">
        <title>YIM 48816 draft genome.</title>
        <authorList>
            <person name="Jiang L."/>
        </authorList>
    </citation>
    <scope>NUCLEOTIDE SEQUENCE [LARGE SCALE GENOMIC DNA]</scope>
    <source>
        <strain evidence="4 5">YIM 48816</strain>
    </source>
</reference>
<dbReference type="CDD" id="cd01948">
    <property type="entry name" value="EAL"/>
    <property type="match status" value="1"/>
</dbReference>
<dbReference type="InterPro" id="IPR043128">
    <property type="entry name" value="Rev_trsase/Diguanyl_cyclase"/>
</dbReference>
<feature type="transmembrane region" description="Helical" evidence="1">
    <location>
        <begin position="96"/>
        <end position="118"/>
    </location>
</feature>
<dbReference type="SUPFAM" id="SSF141868">
    <property type="entry name" value="EAL domain-like"/>
    <property type="match status" value="1"/>
</dbReference>
<dbReference type="Pfam" id="PF00990">
    <property type="entry name" value="GGDEF"/>
    <property type="match status" value="1"/>
</dbReference>
<dbReference type="Gene3D" id="3.30.70.270">
    <property type="match status" value="1"/>
</dbReference>
<feature type="domain" description="GGDEF" evidence="3">
    <location>
        <begin position="245"/>
        <end position="378"/>
    </location>
</feature>
<dbReference type="PANTHER" id="PTHR44757">
    <property type="entry name" value="DIGUANYLATE CYCLASE DGCP"/>
    <property type="match status" value="1"/>
</dbReference>
<dbReference type="InterPro" id="IPR029787">
    <property type="entry name" value="Nucleotide_cyclase"/>
</dbReference>
<evidence type="ECO:0000313" key="5">
    <source>
        <dbReference type="Proteomes" id="UP000474159"/>
    </source>
</evidence>
<dbReference type="PANTHER" id="PTHR44757:SF2">
    <property type="entry name" value="BIOFILM ARCHITECTURE MAINTENANCE PROTEIN MBAA"/>
    <property type="match status" value="1"/>
</dbReference>
<accession>A0A6L3T427</accession>
<dbReference type="AlphaFoldDB" id="A0A6L3T427"/>
<proteinExistence type="predicted"/>